<dbReference type="AlphaFoldDB" id="A0A7K4MNM9"/>
<dbReference type="EMBL" id="JACASV010000013">
    <property type="protein sequence ID" value="NWJ43171.1"/>
    <property type="molecule type" value="Genomic_DNA"/>
</dbReference>
<evidence type="ECO:0000259" key="2">
    <source>
        <dbReference type="Pfam" id="PF01364"/>
    </source>
</evidence>
<name>A0A7K4MNM9_9ARCH</name>
<keyword evidence="1" id="KW-0732">Signal</keyword>
<dbReference type="InterPro" id="IPR001769">
    <property type="entry name" value="Gingipain"/>
</dbReference>
<protein>
    <recommendedName>
        <fullName evidence="2">Gingipain domain-containing protein</fullName>
    </recommendedName>
</protein>
<reference evidence="3 4" key="1">
    <citation type="journal article" date="2019" name="Environ. Microbiol.">
        <title>Genomics insights into ecotype formation of ammonia-oxidizing archaea in the deep ocean.</title>
        <authorList>
            <person name="Wang Y."/>
            <person name="Huang J.M."/>
            <person name="Cui G.J."/>
            <person name="Nunoura T."/>
            <person name="Takaki Y."/>
            <person name="Li W.L."/>
            <person name="Li J."/>
            <person name="Gao Z.M."/>
            <person name="Takai K."/>
            <person name="Zhang A.Q."/>
            <person name="Stepanauskas R."/>
        </authorList>
    </citation>
    <scope>NUCLEOTIDE SEQUENCE [LARGE SCALE GENOMIC DNA]</scope>
    <source>
        <strain evidence="3 4">L15b</strain>
    </source>
</reference>
<evidence type="ECO:0000256" key="1">
    <source>
        <dbReference type="ARBA" id="ARBA00022729"/>
    </source>
</evidence>
<dbReference type="Gene3D" id="3.40.50.10390">
    <property type="entry name" value="Gingipain r, domain 1"/>
    <property type="match status" value="1"/>
</dbReference>
<dbReference type="GO" id="GO:0006508">
    <property type="term" value="P:proteolysis"/>
    <property type="evidence" value="ECO:0007669"/>
    <property type="project" value="InterPro"/>
</dbReference>
<gene>
    <name evidence="3" type="ORF">HX837_03035</name>
</gene>
<sequence>MKIIQKNWYLFMLLSLCFSQEVLPLTQRYFHIEDMGYEYQRGTYLIVLADPSLKTILTENETGDFIKFKQSQGYNVKIIDFNWAGGTKSLLKYYLKNYYKNIDHMLEYVLLIGDINGSYPIPSFTIPSYNESDLDVTDYPYTFFDNSDKLKPAFFIGRWSIRSQEDLRKIKFRSIQYTKMDYIDDVSYLNNALLVAGNYSDTPPWPVTPVMTSKWLMDKLNHFGYNTVDSAFFHLDKQVINNPIITTSWNSGVGIINYRGWGDANGWHKPYFHRENVDPGLNNGLRLPVVFSFVCNTGDFGNDYSGSGLSKCFGEVLITGGSMNNPKGAVAMVGPSDLDTDTRFNNIMCAVMWDELLEGRIPELAPALHAGKQALIKEFGDLEINGTNIVEFYHHVYGVLGDPSLSVWLGSPKNLKADIEANPILTSSYISTVIKDATSDENLINVVGALIYEGELIAKGLSNGDGQLVIDFSSEYANSEVMLYLNKDQY</sequence>
<dbReference type="InterPro" id="IPR029031">
    <property type="entry name" value="Gingipain_N_sf"/>
</dbReference>
<evidence type="ECO:0000313" key="4">
    <source>
        <dbReference type="Proteomes" id="UP000523105"/>
    </source>
</evidence>
<proteinExistence type="predicted"/>
<evidence type="ECO:0000313" key="3">
    <source>
        <dbReference type="EMBL" id="NWJ43171.1"/>
    </source>
</evidence>
<dbReference type="InterPro" id="IPR029030">
    <property type="entry name" value="Caspase-like_dom_sf"/>
</dbReference>
<accession>A0A7K4MNM9</accession>
<organism evidence="3 4">
    <name type="scientific">Marine Group I thaumarchaeote</name>
    <dbReference type="NCBI Taxonomy" id="2511932"/>
    <lineage>
        <taxon>Archaea</taxon>
        <taxon>Nitrososphaerota</taxon>
        <taxon>Marine Group I</taxon>
    </lineage>
</organism>
<dbReference type="SUPFAM" id="SSF52129">
    <property type="entry name" value="Caspase-like"/>
    <property type="match status" value="1"/>
</dbReference>
<feature type="domain" description="Gingipain" evidence="2">
    <location>
        <begin position="46"/>
        <end position="406"/>
    </location>
</feature>
<comment type="caution">
    <text evidence="3">The sequence shown here is derived from an EMBL/GenBank/DDBJ whole genome shotgun (WGS) entry which is preliminary data.</text>
</comment>
<dbReference type="Gene3D" id="3.40.50.1460">
    <property type="match status" value="1"/>
</dbReference>
<dbReference type="GO" id="GO:0008234">
    <property type="term" value="F:cysteine-type peptidase activity"/>
    <property type="evidence" value="ECO:0007669"/>
    <property type="project" value="InterPro"/>
</dbReference>
<dbReference type="Proteomes" id="UP000523105">
    <property type="component" value="Unassembled WGS sequence"/>
</dbReference>
<dbReference type="Pfam" id="PF01364">
    <property type="entry name" value="Peptidase_C25"/>
    <property type="match status" value="1"/>
</dbReference>